<keyword evidence="2" id="KW-1185">Reference proteome</keyword>
<dbReference type="Proteomes" id="UP000295260">
    <property type="component" value="Unassembled WGS sequence"/>
</dbReference>
<dbReference type="RefSeq" id="WP_133532091.1">
    <property type="nucleotide sequence ID" value="NZ_SNXR01000011.1"/>
</dbReference>
<reference evidence="1 2" key="1">
    <citation type="submission" date="2019-03" db="EMBL/GenBank/DDBJ databases">
        <title>Genomic Encyclopedia of Archaeal and Bacterial Type Strains, Phase II (KMG-II): from individual species to whole genera.</title>
        <authorList>
            <person name="Goeker M."/>
        </authorList>
    </citation>
    <scope>NUCLEOTIDE SEQUENCE [LARGE SCALE GENOMIC DNA]</scope>
    <source>
        <strain evidence="1 2">DSM 25687</strain>
    </source>
</reference>
<name>A0A4R6QGG9_9FLAO</name>
<evidence type="ECO:0000313" key="1">
    <source>
        <dbReference type="EMBL" id="TDP61146.1"/>
    </source>
</evidence>
<gene>
    <name evidence="1" type="ORF">BC748_0759</name>
</gene>
<accession>A0A4R6QGG9</accession>
<protein>
    <submittedName>
        <fullName evidence="1">Uncharacterized protein</fullName>
    </submittedName>
</protein>
<dbReference type="AlphaFoldDB" id="A0A4R6QGG9"/>
<organism evidence="1 2">
    <name type="scientific">Flavobacterium dankookense</name>
    <dbReference type="NCBI Taxonomy" id="706186"/>
    <lineage>
        <taxon>Bacteria</taxon>
        <taxon>Pseudomonadati</taxon>
        <taxon>Bacteroidota</taxon>
        <taxon>Flavobacteriia</taxon>
        <taxon>Flavobacteriales</taxon>
        <taxon>Flavobacteriaceae</taxon>
        <taxon>Flavobacterium</taxon>
    </lineage>
</organism>
<evidence type="ECO:0000313" key="2">
    <source>
        <dbReference type="Proteomes" id="UP000295260"/>
    </source>
</evidence>
<dbReference type="EMBL" id="SNXR01000011">
    <property type="protein sequence ID" value="TDP61146.1"/>
    <property type="molecule type" value="Genomic_DNA"/>
</dbReference>
<comment type="caution">
    <text evidence="1">The sequence shown here is derived from an EMBL/GenBank/DDBJ whole genome shotgun (WGS) entry which is preliminary data.</text>
</comment>
<proteinExistence type="predicted"/>
<sequence>MEKEYVIVVVADPFFQKKRIDELIKWVMPVSVLFEVGSLEEYINLTRIVNVDVVMLIDTKYQSGIVEKKVTNTMDTKYLVFAKKTKEILFRPATYFINQNESDKNILNFIKGLLFKLEPKIKVA</sequence>